<dbReference type="Proteomes" id="UP001231166">
    <property type="component" value="Chromosome"/>
</dbReference>
<evidence type="ECO:0000313" key="3">
    <source>
        <dbReference type="EMBL" id="WLF50439.1"/>
    </source>
</evidence>
<evidence type="ECO:0000313" key="5">
    <source>
        <dbReference type="Proteomes" id="UP001231166"/>
    </source>
</evidence>
<organism evidence="3 5">
    <name type="scientific">Rhodococcus opacus</name>
    <name type="common">Nocardia opaca</name>
    <dbReference type="NCBI Taxonomy" id="37919"/>
    <lineage>
        <taxon>Bacteria</taxon>
        <taxon>Bacillati</taxon>
        <taxon>Actinomycetota</taxon>
        <taxon>Actinomycetes</taxon>
        <taxon>Mycobacteriales</taxon>
        <taxon>Nocardiaceae</taxon>
        <taxon>Rhodococcus</taxon>
    </lineage>
</organism>
<proteinExistence type="predicted"/>
<accession>A0AAX3YR60</accession>
<keyword evidence="1" id="KW-0472">Membrane</keyword>
<feature type="transmembrane region" description="Helical" evidence="1">
    <location>
        <begin position="47"/>
        <end position="65"/>
    </location>
</feature>
<keyword evidence="1" id="KW-1133">Transmembrane helix</keyword>
<dbReference type="Proteomes" id="UP001066327">
    <property type="component" value="Unassembled WGS sequence"/>
</dbReference>
<gene>
    <name evidence="2" type="ORF">O4328_27325</name>
    <name evidence="3" type="ORF">Q5707_16260</name>
</gene>
<reference evidence="3" key="2">
    <citation type="submission" date="2023-07" db="EMBL/GenBank/DDBJ databases">
        <title>Genomic analysis of Rhodococcus opacus VOC-14 with glycol ethers degradation activity.</title>
        <authorList>
            <person name="Narkevich D.A."/>
            <person name="Hlushen A.M."/>
            <person name="Akhremchuk A.E."/>
            <person name="Sikolenko M.A."/>
            <person name="Valentovich L.N."/>
        </authorList>
    </citation>
    <scope>NUCLEOTIDE SEQUENCE</scope>
    <source>
        <strain evidence="3">VOC-14</strain>
    </source>
</reference>
<keyword evidence="1" id="KW-0812">Transmembrane</keyword>
<dbReference type="EMBL" id="JAPWIS010000015">
    <property type="protein sequence ID" value="MCZ4587350.1"/>
    <property type="molecule type" value="Genomic_DNA"/>
</dbReference>
<keyword evidence="4" id="KW-1185">Reference proteome</keyword>
<feature type="transmembrane region" description="Helical" evidence="1">
    <location>
        <begin position="106"/>
        <end position="128"/>
    </location>
</feature>
<evidence type="ECO:0000313" key="2">
    <source>
        <dbReference type="EMBL" id="MCZ4587350.1"/>
    </source>
</evidence>
<feature type="transmembrane region" description="Helical" evidence="1">
    <location>
        <begin position="7"/>
        <end position="27"/>
    </location>
</feature>
<dbReference type="RefSeq" id="WP_120659189.1">
    <property type="nucleotide sequence ID" value="NZ_CP082160.1"/>
</dbReference>
<evidence type="ECO:0000313" key="4">
    <source>
        <dbReference type="Proteomes" id="UP001066327"/>
    </source>
</evidence>
<feature type="transmembrane region" description="Helical" evidence="1">
    <location>
        <begin position="72"/>
        <end position="94"/>
    </location>
</feature>
<name>A0AAX3YR60_RHOOP</name>
<protein>
    <submittedName>
        <fullName evidence="3">Uncharacterized protein</fullName>
    </submittedName>
</protein>
<dbReference type="EMBL" id="CP130953">
    <property type="protein sequence ID" value="WLF50439.1"/>
    <property type="molecule type" value="Genomic_DNA"/>
</dbReference>
<reference evidence="2" key="1">
    <citation type="submission" date="2022-12" db="EMBL/GenBank/DDBJ databases">
        <authorList>
            <person name="Krivoruchko A.V."/>
            <person name="Elkin A."/>
        </authorList>
    </citation>
    <scope>NUCLEOTIDE SEQUENCE</scope>
    <source>
        <strain evidence="2">IEGM 249</strain>
    </source>
</reference>
<dbReference type="AlphaFoldDB" id="A0AAX3YR60"/>
<evidence type="ECO:0000256" key="1">
    <source>
        <dbReference type="SAM" id="Phobius"/>
    </source>
</evidence>
<sequence>MKVLTSVSVVSVLCGVSVWLFVVPQLVGTGMVEPGPLLGPMVLLPTPVGLIAALVGTVAGTIGLVRRTDLRLAGALMTLGQVLTWILAIAIVVWSQAYGSTGWELLILPASLMLGQVVVASGLISAMVTRRRGIDAESGKDVRSCDTLSRRSSGSGCA</sequence>